<dbReference type="EMBL" id="JBHSMI010000052">
    <property type="protein sequence ID" value="MFC5405889.1"/>
    <property type="molecule type" value="Genomic_DNA"/>
</dbReference>
<dbReference type="Proteomes" id="UP001596113">
    <property type="component" value="Unassembled WGS sequence"/>
</dbReference>
<dbReference type="RefSeq" id="WP_378137581.1">
    <property type="nucleotide sequence ID" value="NZ_JBHSMI010000052.1"/>
</dbReference>
<reference evidence="2" key="1">
    <citation type="journal article" date="2019" name="Int. J. Syst. Evol. Microbiol.">
        <title>The Global Catalogue of Microorganisms (GCM) 10K type strain sequencing project: providing services to taxonomists for standard genome sequencing and annotation.</title>
        <authorList>
            <consortium name="The Broad Institute Genomics Platform"/>
            <consortium name="The Broad Institute Genome Sequencing Center for Infectious Disease"/>
            <person name="Wu L."/>
            <person name="Ma J."/>
        </authorList>
    </citation>
    <scope>NUCLEOTIDE SEQUENCE [LARGE SCALE GENOMIC DNA]</scope>
    <source>
        <strain evidence="2">CGMCC 1.18575</strain>
    </source>
</reference>
<keyword evidence="2" id="KW-1185">Reference proteome</keyword>
<comment type="caution">
    <text evidence="1">The sequence shown here is derived from an EMBL/GenBank/DDBJ whole genome shotgun (WGS) entry which is preliminary data.</text>
</comment>
<dbReference type="SUPFAM" id="SSF50998">
    <property type="entry name" value="Quinoprotein alcohol dehydrogenase-like"/>
    <property type="match status" value="1"/>
</dbReference>
<proteinExistence type="predicted"/>
<protein>
    <submittedName>
        <fullName evidence="1">Uncharacterized protein</fullName>
    </submittedName>
</protein>
<gene>
    <name evidence="1" type="ORF">ACFPOF_24375</name>
</gene>
<sequence>MMLQSFQLIVKQNIEVNETIADIHPVKNKENTFLILTGNRRVLELNSRSGACIELFRIDDEAILFDQQVSVLASERAELVAVFNTYGRNGIIIESRTQTVVMQFNRDDYHFEQTIFPIAFVPRGDQTLLIHGTKWNRLDITNPITGEVLTNRSDPTFQMIDYEPVSSEHYLDYFRGQLLVSPDNRWIVDNGWEWHPVGCVTGWNIPQWLENEWESEDGVSKKELWGLKEDWNDPMCWISRNEIGLVGRHNSDMLEEDEPYDARFHFRRVNVETGAIAIEFPISRGHLIYDDYLFVSSQEIGFQVYNLQTGELQFENREISIDNYHHKSKEFIRCDNDKIVIYQLITG</sequence>
<evidence type="ECO:0000313" key="2">
    <source>
        <dbReference type="Proteomes" id="UP001596113"/>
    </source>
</evidence>
<name>A0ABW0HZ77_9BACL</name>
<evidence type="ECO:0000313" key="1">
    <source>
        <dbReference type="EMBL" id="MFC5405889.1"/>
    </source>
</evidence>
<organism evidence="1 2">
    <name type="scientific">Cohnella soli</name>
    <dbReference type="NCBI Taxonomy" id="425005"/>
    <lineage>
        <taxon>Bacteria</taxon>
        <taxon>Bacillati</taxon>
        <taxon>Bacillota</taxon>
        <taxon>Bacilli</taxon>
        <taxon>Bacillales</taxon>
        <taxon>Paenibacillaceae</taxon>
        <taxon>Cohnella</taxon>
    </lineage>
</organism>
<dbReference type="InterPro" id="IPR011047">
    <property type="entry name" value="Quinoprotein_ADH-like_sf"/>
</dbReference>
<accession>A0ABW0HZ77</accession>